<comment type="caution">
    <text evidence="2">The sequence shown here is derived from an EMBL/GenBank/DDBJ whole genome shotgun (WGS) entry which is preliminary data.</text>
</comment>
<name>A0AAD7EHP3_9AGAR</name>
<protein>
    <submittedName>
        <fullName evidence="2">Uncharacterized protein</fullName>
    </submittedName>
</protein>
<keyword evidence="1" id="KW-0732">Signal</keyword>
<feature type="chain" id="PRO_5042203214" evidence="1">
    <location>
        <begin position="22"/>
        <end position="68"/>
    </location>
</feature>
<evidence type="ECO:0000313" key="2">
    <source>
        <dbReference type="EMBL" id="KAJ7323961.1"/>
    </source>
</evidence>
<accession>A0AAD7EHP3</accession>
<dbReference type="Proteomes" id="UP001218218">
    <property type="component" value="Unassembled WGS sequence"/>
</dbReference>
<proteinExistence type="predicted"/>
<organism evidence="2 3">
    <name type="scientific">Mycena albidolilacea</name>
    <dbReference type="NCBI Taxonomy" id="1033008"/>
    <lineage>
        <taxon>Eukaryota</taxon>
        <taxon>Fungi</taxon>
        <taxon>Dikarya</taxon>
        <taxon>Basidiomycota</taxon>
        <taxon>Agaricomycotina</taxon>
        <taxon>Agaricomycetes</taxon>
        <taxon>Agaricomycetidae</taxon>
        <taxon>Agaricales</taxon>
        <taxon>Marasmiineae</taxon>
        <taxon>Mycenaceae</taxon>
        <taxon>Mycena</taxon>
    </lineage>
</organism>
<gene>
    <name evidence="2" type="ORF">DFH08DRAFT_968967</name>
</gene>
<keyword evidence="3" id="KW-1185">Reference proteome</keyword>
<reference evidence="2" key="1">
    <citation type="submission" date="2023-03" db="EMBL/GenBank/DDBJ databases">
        <title>Massive genome expansion in bonnet fungi (Mycena s.s.) driven by repeated elements and novel gene families across ecological guilds.</title>
        <authorList>
            <consortium name="Lawrence Berkeley National Laboratory"/>
            <person name="Harder C.B."/>
            <person name="Miyauchi S."/>
            <person name="Viragh M."/>
            <person name="Kuo A."/>
            <person name="Thoen E."/>
            <person name="Andreopoulos B."/>
            <person name="Lu D."/>
            <person name="Skrede I."/>
            <person name="Drula E."/>
            <person name="Henrissat B."/>
            <person name="Morin E."/>
            <person name="Kohler A."/>
            <person name="Barry K."/>
            <person name="LaButti K."/>
            <person name="Morin E."/>
            <person name="Salamov A."/>
            <person name="Lipzen A."/>
            <person name="Mereny Z."/>
            <person name="Hegedus B."/>
            <person name="Baldrian P."/>
            <person name="Stursova M."/>
            <person name="Weitz H."/>
            <person name="Taylor A."/>
            <person name="Grigoriev I.V."/>
            <person name="Nagy L.G."/>
            <person name="Martin F."/>
            <person name="Kauserud H."/>
        </authorList>
    </citation>
    <scope>NUCLEOTIDE SEQUENCE</scope>
    <source>
        <strain evidence="2">CBHHK002</strain>
    </source>
</reference>
<sequence>MLNKFISSALLFLVLAQGAMASPKPIACGGPTEPACPPPCVPACTDTEFCCGSLTTRRVFKLHYQNTE</sequence>
<evidence type="ECO:0000256" key="1">
    <source>
        <dbReference type="SAM" id="SignalP"/>
    </source>
</evidence>
<dbReference type="EMBL" id="JARIHO010000045">
    <property type="protein sequence ID" value="KAJ7323961.1"/>
    <property type="molecule type" value="Genomic_DNA"/>
</dbReference>
<dbReference type="AlphaFoldDB" id="A0AAD7EHP3"/>
<evidence type="ECO:0000313" key="3">
    <source>
        <dbReference type="Proteomes" id="UP001218218"/>
    </source>
</evidence>
<feature type="signal peptide" evidence="1">
    <location>
        <begin position="1"/>
        <end position="21"/>
    </location>
</feature>